<dbReference type="HAMAP" id="MF_00634">
    <property type="entry name" value="UPF0235"/>
    <property type="match status" value="1"/>
</dbReference>
<dbReference type="AlphaFoldDB" id="A0A7J4IV36"/>
<reference evidence="4" key="1">
    <citation type="journal article" date="2020" name="bioRxiv">
        <title>A rank-normalized archaeal taxonomy based on genome phylogeny resolves widespread incomplete and uneven classifications.</title>
        <authorList>
            <person name="Rinke C."/>
            <person name="Chuvochina M."/>
            <person name="Mussig A.J."/>
            <person name="Chaumeil P.-A."/>
            <person name="Waite D.W."/>
            <person name="Whitman W.B."/>
            <person name="Parks D.H."/>
            <person name="Hugenholtz P."/>
        </authorList>
    </citation>
    <scope>NUCLEOTIDE SEQUENCE [LARGE SCALE GENOMIC DNA]</scope>
</reference>
<gene>
    <name evidence="3" type="ORF">HA237_02490</name>
</gene>
<evidence type="ECO:0000313" key="4">
    <source>
        <dbReference type="Proteomes" id="UP000577419"/>
    </source>
</evidence>
<proteinExistence type="inferred from homology"/>
<dbReference type="Gene3D" id="3.30.1200.10">
    <property type="entry name" value="YggU-like"/>
    <property type="match status" value="1"/>
</dbReference>
<evidence type="ECO:0000256" key="2">
    <source>
        <dbReference type="HAMAP-Rule" id="MF_00634"/>
    </source>
</evidence>
<evidence type="ECO:0000256" key="1">
    <source>
        <dbReference type="ARBA" id="ARBA00010364"/>
    </source>
</evidence>
<accession>A0A7J4IV36</accession>
<organism evidence="3 4">
    <name type="scientific">Candidatus Iainarchaeum sp</name>
    <dbReference type="NCBI Taxonomy" id="3101447"/>
    <lineage>
        <taxon>Archaea</taxon>
        <taxon>Candidatus Iainarchaeota</taxon>
        <taxon>Candidatus Iainarchaeia</taxon>
        <taxon>Candidatus Iainarchaeales</taxon>
        <taxon>Candidatus Iainarchaeaceae</taxon>
        <taxon>Candidatus Iainarchaeum</taxon>
    </lineage>
</organism>
<name>A0A7J4IV36_9ARCH</name>
<dbReference type="InterPro" id="IPR003746">
    <property type="entry name" value="DUF167"/>
</dbReference>
<dbReference type="NCBIfam" id="TIGR00251">
    <property type="entry name" value="DUF167 family protein"/>
    <property type="match status" value="1"/>
</dbReference>
<dbReference type="InterPro" id="IPR036591">
    <property type="entry name" value="YggU-like_sf"/>
</dbReference>
<dbReference type="Proteomes" id="UP000577419">
    <property type="component" value="Unassembled WGS sequence"/>
</dbReference>
<protein>
    <recommendedName>
        <fullName evidence="2">UPF0235 protein HA237_02490</fullName>
    </recommendedName>
</protein>
<evidence type="ECO:0000313" key="3">
    <source>
        <dbReference type="EMBL" id="HIH08219.1"/>
    </source>
</evidence>
<sequence>MKGFILNLHVTSNSKEFKLEGFDFWRNALKLKTKSKPLKGQANKEIEAELEKLLEAKVKIVSGKNSRNKKVLVEKSREEALAKLGAFNLLKKP</sequence>
<comment type="similarity">
    <text evidence="1 2">Belongs to the UPF0235 family.</text>
</comment>
<dbReference type="Pfam" id="PF02594">
    <property type="entry name" value="DUF167"/>
    <property type="match status" value="1"/>
</dbReference>
<comment type="caution">
    <text evidence="3">The sequence shown here is derived from an EMBL/GenBank/DDBJ whole genome shotgun (WGS) entry which is preliminary data.</text>
</comment>
<dbReference type="EMBL" id="DUFG01000013">
    <property type="protein sequence ID" value="HIH08219.1"/>
    <property type="molecule type" value="Genomic_DNA"/>
</dbReference>
<dbReference type="SUPFAM" id="SSF69786">
    <property type="entry name" value="YggU-like"/>
    <property type="match status" value="1"/>
</dbReference>
<dbReference type="SMART" id="SM01152">
    <property type="entry name" value="DUF167"/>
    <property type="match status" value="1"/>
</dbReference>